<dbReference type="PANTHER" id="PTHR47947:SF39">
    <property type="entry name" value="CYTOCHROME P450"/>
    <property type="match status" value="1"/>
</dbReference>
<dbReference type="Gene3D" id="1.10.630.10">
    <property type="entry name" value="Cytochrome P450"/>
    <property type="match status" value="3"/>
</dbReference>
<keyword evidence="5 7" id="KW-0408">Iron</keyword>
<dbReference type="GO" id="GO:0020037">
    <property type="term" value="F:heme binding"/>
    <property type="evidence" value="ECO:0007669"/>
    <property type="project" value="InterPro"/>
</dbReference>
<keyword evidence="3 7" id="KW-0479">Metal-binding</keyword>
<name>A0AAN7I6W4_QUERU</name>
<evidence type="ECO:0000256" key="7">
    <source>
        <dbReference type="PIRSR" id="PIRSR602401-1"/>
    </source>
</evidence>
<evidence type="ECO:0000256" key="6">
    <source>
        <dbReference type="ARBA" id="ARBA00023033"/>
    </source>
</evidence>
<feature type="binding site" description="axial binding residue" evidence="7">
    <location>
        <position position="433"/>
    </location>
    <ligand>
        <name>heme</name>
        <dbReference type="ChEBI" id="CHEBI:30413"/>
    </ligand>
    <ligandPart>
        <name>Fe</name>
        <dbReference type="ChEBI" id="CHEBI:18248"/>
    </ligandPart>
</feature>
<dbReference type="InterPro" id="IPR002401">
    <property type="entry name" value="Cyt_P450_E_grp-I"/>
</dbReference>
<comment type="similarity">
    <text evidence="1">Belongs to the cytochrome P450 family.</text>
</comment>
<dbReference type="EMBL" id="JAXUIC010000012">
    <property type="protein sequence ID" value="KAK4557217.1"/>
    <property type="molecule type" value="Genomic_DNA"/>
</dbReference>
<keyword evidence="10" id="KW-1185">Reference proteome</keyword>
<dbReference type="Proteomes" id="UP001324115">
    <property type="component" value="Unassembled WGS sequence"/>
</dbReference>
<keyword evidence="8" id="KW-0812">Transmembrane</keyword>
<gene>
    <name evidence="9" type="ORF">RGQ29_007115</name>
</gene>
<evidence type="ECO:0000313" key="9">
    <source>
        <dbReference type="EMBL" id="KAK4557217.1"/>
    </source>
</evidence>
<keyword evidence="8" id="KW-1133">Transmembrane helix</keyword>
<evidence type="ECO:0000256" key="4">
    <source>
        <dbReference type="ARBA" id="ARBA00023002"/>
    </source>
</evidence>
<dbReference type="PANTHER" id="PTHR47947">
    <property type="entry name" value="CYTOCHROME P450 82C3-RELATED"/>
    <property type="match status" value="1"/>
</dbReference>
<dbReference type="CDD" id="cd20654">
    <property type="entry name" value="CYP82"/>
    <property type="match status" value="1"/>
</dbReference>
<comment type="cofactor">
    <cofactor evidence="7">
        <name>heme</name>
        <dbReference type="ChEBI" id="CHEBI:30413"/>
    </cofactor>
</comment>
<keyword evidence="2 7" id="KW-0349">Heme</keyword>
<dbReference type="SUPFAM" id="SSF48264">
    <property type="entry name" value="Cytochrome P450"/>
    <property type="match status" value="2"/>
</dbReference>
<dbReference type="GO" id="GO:0004497">
    <property type="term" value="F:monooxygenase activity"/>
    <property type="evidence" value="ECO:0007669"/>
    <property type="project" value="UniProtKB-KW"/>
</dbReference>
<dbReference type="Pfam" id="PF00067">
    <property type="entry name" value="p450"/>
    <property type="match status" value="4"/>
</dbReference>
<dbReference type="GO" id="GO:0016705">
    <property type="term" value="F:oxidoreductase activity, acting on paired donors, with incorporation or reduction of molecular oxygen"/>
    <property type="evidence" value="ECO:0007669"/>
    <property type="project" value="InterPro"/>
</dbReference>
<dbReference type="PRINTS" id="PR00463">
    <property type="entry name" value="EP450I"/>
</dbReference>
<reference evidence="9 10" key="1">
    <citation type="journal article" date="2023" name="G3 (Bethesda)">
        <title>A haplotype-resolved chromosome-scale genome for Quercus rubra L. provides insights into the genetics of adaptive traits for red oak species.</title>
        <authorList>
            <person name="Kapoor B."/>
            <person name="Jenkins J."/>
            <person name="Schmutz J."/>
            <person name="Zhebentyayeva T."/>
            <person name="Kuelheim C."/>
            <person name="Coggeshall M."/>
            <person name="Heim C."/>
            <person name="Lasky J.R."/>
            <person name="Leites L."/>
            <person name="Islam-Faridi N."/>
            <person name="Romero-Severson J."/>
            <person name="DeLeo V.L."/>
            <person name="Lucas S.M."/>
            <person name="Lazic D."/>
            <person name="Gailing O."/>
            <person name="Carlson J."/>
            <person name="Staton M."/>
        </authorList>
    </citation>
    <scope>NUCLEOTIDE SEQUENCE [LARGE SCALE GENOMIC DNA]</scope>
    <source>
        <strain evidence="9">Pseudo-F2</strain>
    </source>
</reference>
<sequence>MDFLPPSLNSATIAGLLAIILFSYYLLKRSRVGLAKTAPIPAGAWPVIGHLPLLGATQTPHITLGAMADKYGPLFTIKLGLHPALVLSMSSRPKLVAIKHLCYNYAVFGFAPHGPYWRELRKITTLELLSNRRLEMLSHVRVSEKKNGSGLILVELKQWFGDMNLNVILRMIAGKRYFGTSDGVNEEQARRCQKALGDFFRLLGLFVVSDAIPFLGWLDLGRHEKAMKKTAKELDGILGEWLEEHKRQRASSENKGEEDFMDIMLSILDGAELEDYDADTINKATCLSMIAGGSDTSTVTLTWTIALLLNNRPVLKKVQDELDVQVGRERIVNESDISKLVYLQAIVKETLRLYPAGRLAAPREFTENCIIGGYHVPKGTRLITNLWKIQTDPRIWSDPLEFKPERFLTTHKNVDVRGQNFELLPFGSGRRACPGISFALQMVHLALASFLHMYDISIPSDAKVDMTETVAGLTAIILFSHYLLKRSRVGVAKTVPIAPGAWPVIGHLPLLGGTQPPHLTLGAMADKYGPLFTIKLGLHPALVVSSWDMAKECFTTNDLAVSSRPNLVAVRHMGYNYAMFAFAPYGLYWRELRKIITLELLSTRRLDQLAYIRASEVEILNVILRMIAGKRYFEARCFQKAARDFFNLLGLWLDLGGHEKAMKRTAKEIDNILGEWLEEHKRRRVSGKTKEQDFMDVMLSVTDGADLGGYDPDTVTQSTKPDNVIVGGNDTIVVTLTWAISLLLNNRHVLKKAQDELDDQVGKKRIVNESNINKLVWLPCPKRHSVNPKPMENIQTDHHKWSDPLKFKLERFLTTHKDVDFKGQNFEFIPFGSGRRICPGASFGVQMLHLALASFLHMYDISTPSNVKVDITKSFGLTNLKATPLEVLITRRLHLTSFMD</sequence>
<feature type="transmembrane region" description="Helical" evidence="8">
    <location>
        <begin position="199"/>
        <end position="218"/>
    </location>
</feature>
<dbReference type="FunFam" id="1.10.630.10:FF:000026">
    <property type="entry name" value="Cytochrome P450 82C4"/>
    <property type="match status" value="1"/>
</dbReference>
<evidence type="ECO:0000256" key="1">
    <source>
        <dbReference type="ARBA" id="ARBA00010617"/>
    </source>
</evidence>
<keyword evidence="6" id="KW-0503">Monooxygenase</keyword>
<dbReference type="InterPro" id="IPR050651">
    <property type="entry name" value="Plant_Cytochrome_P450_Monoox"/>
</dbReference>
<dbReference type="InterPro" id="IPR001128">
    <property type="entry name" value="Cyt_P450"/>
</dbReference>
<evidence type="ECO:0008006" key="11">
    <source>
        <dbReference type="Google" id="ProtNLM"/>
    </source>
</evidence>
<dbReference type="InterPro" id="IPR036396">
    <property type="entry name" value="Cyt_P450_sf"/>
</dbReference>
<keyword evidence="8" id="KW-0472">Membrane</keyword>
<dbReference type="PRINTS" id="PR00385">
    <property type="entry name" value="P450"/>
</dbReference>
<dbReference type="GO" id="GO:0005506">
    <property type="term" value="F:iron ion binding"/>
    <property type="evidence" value="ECO:0007669"/>
    <property type="project" value="InterPro"/>
</dbReference>
<dbReference type="AlphaFoldDB" id="A0AAN7I6W4"/>
<evidence type="ECO:0000313" key="10">
    <source>
        <dbReference type="Proteomes" id="UP001324115"/>
    </source>
</evidence>
<feature type="transmembrane region" description="Helical" evidence="8">
    <location>
        <begin position="6"/>
        <end position="27"/>
    </location>
</feature>
<protein>
    <recommendedName>
        <fullName evidence="11">Cytochrome P450</fullName>
    </recommendedName>
</protein>
<comment type="caution">
    <text evidence="9">The sequence shown here is derived from an EMBL/GenBank/DDBJ whole genome shotgun (WGS) entry which is preliminary data.</text>
</comment>
<keyword evidence="4" id="KW-0560">Oxidoreductase</keyword>
<evidence type="ECO:0000256" key="2">
    <source>
        <dbReference type="ARBA" id="ARBA00022617"/>
    </source>
</evidence>
<evidence type="ECO:0000256" key="8">
    <source>
        <dbReference type="SAM" id="Phobius"/>
    </source>
</evidence>
<evidence type="ECO:0000256" key="3">
    <source>
        <dbReference type="ARBA" id="ARBA00022723"/>
    </source>
</evidence>
<proteinExistence type="inferred from homology"/>
<dbReference type="PROSITE" id="PS00086">
    <property type="entry name" value="CYTOCHROME_P450"/>
    <property type="match status" value="2"/>
</dbReference>
<dbReference type="InterPro" id="IPR017972">
    <property type="entry name" value="Cyt_P450_CS"/>
</dbReference>
<evidence type="ECO:0000256" key="5">
    <source>
        <dbReference type="ARBA" id="ARBA00023004"/>
    </source>
</evidence>
<accession>A0AAN7I6W4</accession>
<organism evidence="9 10">
    <name type="scientific">Quercus rubra</name>
    <name type="common">Northern red oak</name>
    <name type="synonym">Quercus borealis</name>
    <dbReference type="NCBI Taxonomy" id="3512"/>
    <lineage>
        <taxon>Eukaryota</taxon>
        <taxon>Viridiplantae</taxon>
        <taxon>Streptophyta</taxon>
        <taxon>Embryophyta</taxon>
        <taxon>Tracheophyta</taxon>
        <taxon>Spermatophyta</taxon>
        <taxon>Magnoliopsida</taxon>
        <taxon>eudicotyledons</taxon>
        <taxon>Gunneridae</taxon>
        <taxon>Pentapetalae</taxon>
        <taxon>rosids</taxon>
        <taxon>fabids</taxon>
        <taxon>Fagales</taxon>
        <taxon>Fagaceae</taxon>
        <taxon>Quercus</taxon>
    </lineage>
</organism>